<dbReference type="AlphaFoldDB" id="A0AA40BSB4"/>
<feature type="coiled-coil region" evidence="1">
    <location>
        <begin position="251"/>
        <end position="288"/>
    </location>
</feature>
<evidence type="ECO:0000313" key="4">
    <source>
        <dbReference type="EMBL" id="KAK0739466.1"/>
    </source>
</evidence>
<dbReference type="SMART" id="SM00355">
    <property type="entry name" value="ZnF_C2H2"/>
    <property type="match status" value="2"/>
</dbReference>
<dbReference type="Proteomes" id="UP001172159">
    <property type="component" value="Unassembled WGS sequence"/>
</dbReference>
<accession>A0AA40BSB4</accession>
<feature type="domain" description="C2H2-type" evidence="3">
    <location>
        <begin position="178"/>
        <end position="203"/>
    </location>
</feature>
<evidence type="ECO:0000259" key="3">
    <source>
        <dbReference type="SMART" id="SM00355"/>
    </source>
</evidence>
<dbReference type="InterPro" id="IPR013087">
    <property type="entry name" value="Znf_C2H2_type"/>
</dbReference>
<feature type="domain" description="C2H2-type" evidence="3">
    <location>
        <begin position="142"/>
        <end position="169"/>
    </location>
</feature>
<dbReference type="Pfam" id="PF00096">
    <property type="entry name" value="zf-C2H2"/>
    <property type="match status" value="1"/>
</dbReference>
<reference evidence="4" key="1">
    <citation type="submission" date="2023-06" db="EMBL/GenBank/DDBJ databases">
        <title>Genome-scale phylogeny and comparative genomics of the fungal order Sordariales.</title>
        <authorList>
            <consortium name="Lawrence Berkeley National Laboratory"/>
            <person name="Hensen N."/>
            <person name="Bonometti L."/>
            <person name="Westerberg I."/>
            <person name="Brannstrom I.O."/>
            <person name="Guillou S."/>
            <person name="Cros-Aarteil S."/>
            <person name="Calhoun S."/>
            <person name="Haridas S."/>
            <person name="Kuo A."/>
            <person name="Mondo S."/>
            <person name="Pangilinan J."/>
            <person name="Riley R."/>
            <person name="Labutti K."/>
            <person name="Andreopoulos B."/>
            <person name="Lipzen A."/>
            <person name="Chen C."/>
            <person name="Yanf M."/>
            <person name="Daum C."/>
            <person name="Ng V."/>
            <person name="Clum A."/>
            <person name="Steindorff A."/>
            <person name="Ohm R."/>
            <person name="Martin F."/>
            <person name="Silar P."/>
            <person name="Natvig D."/>
            <person name="Lalanne C."/>
            <person name="Gautier V."/>
            <person name="Ament-Velasquez S.L."/>
            <person name="Kruys A."/>
            <person name="Hutchinson M.I."/>
            <person name="Powell A.J."/>
            <person name="Barry K."/>
            <person name="Miller A.N."/>
            <person name="Grigoriev I.V."/>
            <person name="Debuchy R."/>
            <person name="Gladieux P."/>
            <person name="Thoren M.H."/>
            <person name="Johannesson H."/>
        </authorList>
    </citation>
    <scope>NUCLEOTIDE SEQUENCE</scope>
    <source>
        <strain evidence="4">CBS 540.89</strain>
    </source>
</reference>
<feature type="region of interest" description="Disordered" evidence="2">
    <location>
        <begin position="218"/>
        <end position="243"/>
    </location>
</feature>
<proteinExistence type="predicted"/>
<evidence type="ECO:0000256" key="2">
    <source>
        <dbReference type="SAM" id="MobiDB-lite"/>
    </source>
</evidence>
<keyword evidence="5" id="KW-1185">Reference proteome</keyword>
<dbReference type="Gene3D" id="3.30.160.60">
    <property type="entry name" value="Classic Zinc Finger"/>
    <property type="match status" value="1"/>
</dbReference>
<evidence type="ECO:0000313" key="5">
    <source>
        <dbReference type="Proteomes" id="UP001172159"/>
    </source>
</evidence>
<protein>
    <recommendedName>
        <fullName evidence="3">C2H2-type domain-containing protein</fullName>
    </recommendedName>
</protein>
<evidence type="ECO:0000256" key="1">
    <source>
        <dbReference type="SAM" id="Coils"/>
    </source>
</evidence>
<sequence length="305" mass="34265">MVTVLPTNWRYLTGFWSLLIPSFKVKDPILNNQFDTALNHSETHYFNPPGQDNSQQHHSFDALPDTFGLDHPQPNVNRAPETTSMSALDFQSDRLLTIHRNENSVTTPQEASPSGICVTPMSLPVTTRSESQPNPATAGPRLVCSIPGCPQANKPFTRNSSLKRHMLRHRPSPTLKEFKCPNPGCKQAKRGFPRKDGLDRHRLKCKFRIGSYAQLTPSSSASCTSSGTLGALRPNRDASGGVIRRATSRQRAKVEGWKQEHKKRLEALEEKERECGEERARLEELACRIRELDEPDDEDLEEDST</sequence>
<comment type="caution">
    <text evidence="4">The sequence shown here is derived from an EMBL/GenBank/DDBJ whole genome shotgun (WGS) entry which is preliminary data.</text>
</comment>
<keyword evidence="1" id="KW-0175">Coiled coil</keyword>
<organism evidence="4 5">
    <name type="scientific">Apiosordaria backusii</name>
    <dbReference type="NCBI Taxonomy" id="314023"/>
    <lineage>
        <taxon>Eukaryota</taxon>
        <taxon>Fungi</taxon>
        <taxon>Dikarya</taxon>
        <taxon>Ascomycota</taxon>
        <taxon>Pezizomycotina</taxon>
        <taxon>Sordariomycetes</taxon>
        <taxon>Sordariomycetidae</taxon>
        <taxon>Sordariales</taxon>
        <taxon>Lasiosphaeriaceae</taxon>
        <taxon>Apiosordaria</taxon>
    </lineage>
</organism>
<dbReference type="EMBL" id="JAUKTV010000004">
    <property type="protein sequence ID" value="KAK0739466.1"/>
    <property type="molecule type" value="Genomic_DNA"/>
</dbReference>
<gene>
    <name evidence="4" type="ORF">B0T21DRAFT_409814</name>
</gene>
<name>A0AA40BSB4_9PEZI</name>